<dbReference type="InterPro" id="IPR036997">
    <property type="entry name" value="PA28_C_sf"/>
</dbReference>
<feature type="compositionally biased region" description="Low complexity" evidence="1">
    <location>
        <begin position="74"/>
        <end position="85"/>
    </location>
</feature>
<dbReference type="SUPFAM" id="SSF47216">
    <property type="entry name" value="Proteasome activator"/>
    <property type="match status" value="1"/>
</dbReference>
<gene>
    <name evidence="3" type="ORF">PM001_LOCUS14778</name>
</gene>
<dbReference type="AlphaFoldDB" id="A0AAV1U7I5"/>
<dbReference type="InterPro" id="IPR003186">
    <property type="entry name" value="PA28_C"/>
</dbReference>
<comment type="caution">
    <text evidence="3">The sequence shown here is derived from an EMBL/GenBank/DDBJ whole genome shotgun (WGS) entry which is preliminary data.</text>
</comment>
<evidence type="ECO:0000313" key="4">
    <source>
        <dbReference type="Proteomes" id="UP001162060"/>
    </source>
</evidence>
<sequence>MQYMPSPSNVACAVHPCLQVPEAEDGNNFGVEVQKYVDAHLKESCKKWKETWDSIAGNRFVRATAVEKLDLKASSESSTTTTVTSFEGGKDRDEEKSVTGRVENQSHTGNRSHIY</sequence>
<proteinExistence type="predicted"/>
<feature type="domain" description="Proteasome activator PA28 C-terminal" evidence="2">
    <location>
        <begin position="18"/>
        <end position="69"/>
    </location>
</feature>
<dbReference type="GO" id="GO:0008537">
    <property type="term" value="C:proteasome activator complex"/>
    <property type="evidence" value="ECO:0007669"/>
    <property type="project" value="InterPro"/>
</dbReference>
<organism evidence="3 4">
    <name type="scientific">Peronospora matthiolae</name>
    <dbReference type="NCBI Taxonomy" id="2874970"/>
    <lineage>
        <taxon>Eukaryota</taxon>
        <taxon>Sar</taxon>
        <taxon>Stramenopiles</taxon>
        <taxon>Oomycota</taxon>
        <taxon>Peronosporomycetes</taxon>
        <taxon>Peronosporales</taxon>
        <taxon>Peronosporaceae</taxon>
        <taxon>Peronospora</taxon>
    </lineage>
</organism>
<feature type="region of interest" description="Disordered" evidence="1">
    <location>
        <begin position="71"/>
        <end position="115"/>
    </location>
</feature>
<dbReference type="Proteomes" id="UP001162060">
    <property type="component" value="Unassembled WGS sequence"/>
</dbReference>
<evidence type="ECO:0000256" key="1">
    <source>
        <dbReference type="SAM" id="MobiDB-lite"/>
    </source>
</evidence>
<dbReference type="Gene3D" id="1.20.120.180">
    <property type="entry name" value="Proteasome activator pa28, C-terminal domain"/>
    <property type="match status" value="1"/>
</dbReference>
<evidence type="ECO:0000259" key="2">
    <source>
        <dbReference type="Pfam" id="PF02252"/>
    </source>
</evidence>
<accession>A0AAV1U7I5</accession>
<evidence type="ECO:0000313" key="3">
    <source>
        <dbReference type="EMBL" id="CAK7929628.1"/>
    </source>
</evidence>
<feature type="compositionally biased region" description="Basic and acidic residues" evidence="1">
    <location>
        <begin position="88"/>
        <end position="98"/>
    </location>
</feature>
<name>A0AAV1U7I5_9STRA</name>
<protein>
    <recommendedName>
        <fullName evidence="2">Proteasome activator PA28 C-terminal domain-containing protein</fullName>
    </recommendedName>
</protein>
<reference evidence="3" key="1">
    <citation type="submission" date="2024-01" db="EMBL/GenBank/DDBJ databases">
        <authorList>
            <person name="Webb A."/>
        </authorList>
    </citation>
    <scope>NUCLEOTIDE SEQUENCE</scope>
    <source>
        <strain evidence="3">Pm1</strain>
    </source>
</reference>
<dbReference type="Pfam" id="PF02252">
    <property type="entry name" value="PA28_C"/>
    <property type="match status" value="1"/>
</dbReference>
<feature type="compositionally biased region" description="Polar residues" evidence="1">
    <location>
        <begin position="102"/>
        <end position="115"/>
    </location>
</feature>
<dbReference type="InterPro" id="IPR036252">
    <property type="entry name" value="Proteasome_activ_sf"/>
</dbReference>
<dbReference type="EMBL" id="CAKLBY020000153">
    <property type="protein sequence ID" value="CAK7929628.1"/>
    <property type="molecule type" value="Genomic_DNA"/>
</dbReference>